<keyword evidence="1" id="KW-0812">Transmembrane</keyword>
<keyword evidence="1" id="KW-0472">Membrane</keyword>
<evidence type="ECO:0000313" key="2">
    <source>
        <dbReference type="Ensembl" id="ENSSRHP00000033808.1"/>
    </source>
</evidence>
<reference evidence="2" key="1">
    <citation type="submission" date="2025-08" db="UniProtKB">
        <authorList>
            <consortium name="Ensembl"/>
        </authorList>
    </citation>
    <scope>IDENTIFICATION</scope>
</reference>
<dbReference type="Proteomes" id="UP000472270">
    <property type="component" value="Unassembled WGS sequence"/>
</dbReference>
<organism evidence="2 3">
    <name type="scientific">Sinocyclocheilus rhinocerous</name>
    <dbReference type="NCBI Taxonomy" id="307959"/>
    <lineage>
        <taxon>Eukaryota</taxon>
        <taxon>Metazoa</taxon>
        <taxon>Chordata</taxon>
        <taxon>Craniata</taxon>
        <taxon>Vertebrata</taxon>
        <taxon>Euteleostomi</taxon>
        <taxon>Actinopterygii</taxon>
        <taxon>Neopterygii</taxon>
        <taxon>Teleostei</taxon>
        <taxon>Ostariophysi</taxon>
        <taxon>Cypriniformes</taxon>
        <taxon>Cyprinidae</taxon>
        <taxon>Cyprininae</taxon>
        <taxon>Sinocyclocheilus</taxon>
    </lineage>
</organism>
<evidence type="ECO:0000313" key="3">
    <source>
        <dbReference type="Proteomes" id="UP000472270"/>
    </source>
</evidence>
<dbReference type="PANTHER" id="PTHR38706:SF2">
    <property type="match status" value="1"/>
</dbReference>
<feature type="transmembrane region" description="Helical" evidence="1">
    <location>
        <begin position="189"/>
        <end position="209"/>
    </location>
</feature>
<accession>A0A673I7I1</accession>
<keyword evidence="1" id="KW-1133">Transmembrane helix</keyword>
<dbReference type="PANTHER" id="PTHR38706">
    <property type="entry name" value="SI:CH211-198C19.1-RELATED"/>
    <property type="match status" value="1"/>
</dbReference>
<proteinExistence type="predicted"/>
<dbReference type="AlphaFoldDB" id="A0A673I7I1"/>
<reference evidence="2" key="2">
    <citation type="submission" date="2025-09" db="UniProtKB">
        <authorList>
            <consortium name="Ensembl"/>
        </authorList>
    </citation>
    <scope>IDENTIFICATION</scope>
</reference>
<sequence length="210" mass="24311">MVITLNNLSDLRESRFGQPPPRHGLNLLWWFAHDCVQIDSNGRLTAECNPTNGAFGFHQFYNRDRLLPYTYLPYYEVGNLHSTGSLPYYVTENYTGYSDSSNTDRIIVSFDSRRRRFENVYVTQHSDQVHFDQNHTYCISTELIKDIQDLSREAFLSGRTNGSEHISIDIPQSEQIQPFQSQSTSEECFARLTCALFTLICIAAIVWYLK</sequence>
<keyword evidence="3" id="KW-1185">Reference proteome</keyword>
<protein>
    <submittedName>
        <fullName evidence="2">Uncharacterized protein</fullName>
    </submittedName>
</protein>
<name>A0A673I7I1_9TELE</name>
<dbReference type="Ensembl" id="ENSSRHT00000034785.1">
    <property type="protein sequence ID" value="ENSSRHP00000033808.1"/>
    <property type="gene ID" value="ENSSRHG00000017390.1"/>
</dbReference>
<evidence type="ECO:0000256" key="1">
    <source>
        <dbReference type="SAM" id="Phobius"/>
    </source>
</evidence>